<evidence type="ECO:0008006" key="3">
    <source>
        <dbReference type="Google" id="ProtNLM"/>
    </source>
</evidence>
<sequence>MSPPRPPTYDQVTGSPSSELHAASGQQTLVLDGRTILSAQEPFRVLYELNSHPCDAITSACDLHKVRYQLSSADGEGHVRNRLHHIYTFKETSAFSVGDLRKHVLIEGKASQRRSYKETTLTSGTTGWTSCAADGHFAARIPIAGRFKSASQIVWKSLPRGSTVARETRPTRREDGSLAALAQLSVEAPLKEKDLDLLVACWTARLWRESKARLDKQLPPSNSKSFTSSARSNDYAVPLGGGFAAFA</sequence>
<dbReference type="EMBL" id="AZHE01000012">
    <property type="protein sequence ID" value="KHN96908.1"/>
    <property type="molecule type" value="Genomic_DNA"/>
</dbReference>
<name>A0A0B2WSA5_METAS</name>
<proteinExistence type="predicted"/>
<dbReference type="Proteomes" id="UP000030816">
    <property type="component" value="Unassembled WGS sequence"/>
</dbReference>
<reference evidence="1 2" key="1">
    <citation type="journal article" date="2014" name="Proc. Natl. Acad. Sci. U.S.A.">
        <title>Trajectory and genomic determinants of fungal-pathogen speciation and host adaptation.</title>
        <authorList>
            <person name="Hu X."/>
            <person name="Xiao G."/>
            <person name="Zheng P."/>
            <person name="Shang Y."/>
            <person name="Su Y."/>
            <person name="Zhang X."/>
            <person name="Liu X."/>
            <person name="Zhan S."/>
            <person name="St Leger R.J."/>
            <person name="Wang C."/>
        </authorList>
    </citation>
    <scope>NUCLEOTIDE SEQUENCE [LARGE SCALE GENOMIC DNA]</scope>
    <source>
        <strain evidence="1 2">ARSEF 1941</strain>
    </source>
</reference>
<gene>
    <name evidence="1" type="ORF">MAM_05017</name>
</gene>
<evidence type="ECO:0000313" key="2">
    <source>
        <dbReference type="Proteomes" id="UP000030816"/>
    </source>
</evidence>
<protein>
    <recommendedName>
        <fullName evidence="3">Tubby</fullName>
    </recommendedName>
</protein>
<organism evidence="1 2">
    <name type="scientific">Metarhizium album (strain ARSEF 1941)</name>
    <dbReference type="NCBI Taxonomy" id="1081103"/>
    <lineage>
        <taxon>Eukaryota</taxon>
        <taxon>Fungi</taxon>
        <taxon>Dikarya</taxon>
        <taxon>Ascomycota</taxon>
        <taxon>Pezizomycotina</taxon>
        <taxon>Sordariomycetes</taxon>
        <taxon>Hypocreomycetidae</taxon>
        <taxon>Hypocreales</taxon>
        <taxon>Clavicipitaceae</taxon>
        <taxon>Metarhizium</taxon>
    </lineage>
</organism>
<comment type="caution">
    <text evidence="1">The sequence shown here is derived from an EMBL/GenBank/DDBJ whole genome shotgun (WGS) entry which is preliminary data.</text>
</comment>
<keyword evidence="2" id="KW-1185">Reference proteome</keyword>
<dbReference type="GeneID" id="63739472"/>
<dbReference type="OrthoDB" id="4196148at2759"/>
<evidence type="ECO:0000313" key="1">
    <source>
        <dbReference type="EMBL" id="KHN96908.1"/>
    </source>
</evidence>
<dbReference type="AlphaFoldDB" id="A0A0B2WSA5"/>
<accession>A0A0B2WSA5</accession>
<dbReference type="RefSeq" id="XP_040677974.1">
    <property type="nucleotide sequence ID" value="XM_040823815.1"/>
</dbReference>
<dbReference type="HOGENOM" id="CLU_085779_0_0_1"/>